<organism evidence="5 6">
    <name type="scientific">Solimonas aquatica</name>
    <dbReference type="NCBI Taxonomy" id="489703"/>
    <lineage>
        <taxon>Bacteria</taxon>
        <taxon>Pseudomonadati</taxon>
        <taxon>Pseudomonadota</taxon>
        <taxon>Gammaproteobacteria</taxon>
        <taxon>Nevskiales</taxon>
        <taxon>Nevskiaceae</taxon>
        <taxon>Solimonas</taxon>
    </lineage>
</organism>
<dbReference type="EMBL" id="FOFS01000017">
    <property type="protein sequence ID" value="SER13631.1"/>
    <property type="molecule type" value="Genomic_DNA"/>
</dbReference>
<dbReference type="InterPro" id="IPR011990">
    <property type="entry name" value="TPR-like_helical_dom_sf"/>
</dbReference>
<evidence type="ECO:0000256" key="3">
    <source>
        <dbReference type="ARBA" id="ARBA00023163"/>
    </source>
</evidence>
<keyword evidence="1" id="KW-0805">Transcription regulation</keyword>
<dbReference type="Pfam" id="PF17874">
    <property type="entry name" value="TPR_MalT"/>
    <property type="match status" value="1"/>
</dbReference>
<dbReference type="SUPFAM" id="SSF46894">
    <property type="entry name" value="C-terminal effector domain of the bipartite response regulators"/>
    <property type="match status" value="1"/>
</dbReference>
<protein>
    <submittedName>
        <fullName evidence="5">LuxR family transcriptional regulator, maltose regulon positive regulatory protein</fullName>
    </submittedName>
</protein>
<dbReference type="Pfam" id="PF25873">
    <property type="entry name" value="WHD_MalT"/>
    <property type="match status" value="1"/>
</dbReference>
<dbReference type="Gene3D" id="3.40.50.300">
    <property type="entry name" value="P-loop containing nucleotide triphosphate hydrolases"/>
    <property type="match status" value="1"/>
</dbReference>
<dbReference type="PANTHER" id="PTHR44688">
    <property type="entry name" value="DNA-BINDING TRANSCRIPTIONAL ACTIVATOR DEVR_DOSR"/>
    <property type="match status" value="1"/>
</dbReference>
<evidence type="ECO:0000259" key="4">
    <source>
        <dbReference type="PROSITE" id="PS50043"/>
    </source>
</evidence>
<dbReference type="InterPro" id="IPR041617">
    <property type="entry name" value="TPR_MalT"/>
</dbReference>
<dbReference type="Gene3D" id="1.10.10.10">
    <property type="entry name" value="Winged helix-like DNA-binding domain superfamily/Winged helix DNA-binding domain"/>
    <property type="match status" value="1"/>
</dbReference>
<dbReference type="SMART" id="SM00421">
    <property type="entry name" value="HTH_LUXR"/>
    <property type="match status" value="1"/>
</dbReference>
<dbReference type="AlphaFoldDB" id="A0A1H9LQ67"/>
<keyword evidence="3" id="KW-0804">Transcription</keyword>
<dbReference type="Pfam" id="PF00196">
    <property type="entry name" value="GerE"/>
    <property type="match status" value="1"/>
</dbReference>
<dbReference type="SUPFAM" id="SSF52540">
    <property type="entry name" value="P-loop containing nucleoside triphosphate hydrolases"/>
    <property type="match status" value="1"/>
</dbReference>
<proteinExistence type="predicted"/>
<evidence type="ECO:0000256" key="2">
    <source>
        <dbReference type="ARBA" id="ARBA00023125"/>
    </source>
</evidence>
<gene>
    <name evidence="5" type="ORF">SAMN04488038_1171</name>
</gene>
<name>A0A1H9LQ67_9GAMM</name>
<sequence length="896" mass="100174">MNQADTIAMHKLYAPPVYLGAVRRSAILERVLGSEAPHVVLLQAPAGHGKSTLLQQTMSLAREHGMLCAWLSFDEADNDVRRFVLHLEAMLRALDGKTPAALQASPAATRNTRSEWFTNRLYAAGAPVALFFDEFQTLSGRSALAFFRNLLEHVPERVRIFIGSRTVPDIGLARLVVNRQALILRGDDLRFSPEEVGRFFAGAQELAMQPAELHAIYDRTEGWPAALQLYRLSLARAEVRRSLQDLSSSRPAQLADYLADNVLALQSPRLREFLLRTSLLSRLCAPLCDAVMGREGSQLLLKELETSGLFLRSLDAELRWFRYHTLFSSFLSEQLREEAEDLIPEVHRRASAWYRSQRIYDEALHHALSCRDYSGAVDIFDVWATQLVMDGDLMTIERWYDRVPLEELQRRPTLVIKVAWALAFLRRRDKLSPVLKLLEQMPRQPRPGDPADPQVVRSMLMILQDEPQAAFEIAQHIDLDQPQSNGFVAFQLAAAGNLKGYLAMIAGDFEGAHEALALARSHGQRASAGLSQGYTVAVDGMNLMVQGRLPEALECFRRGVAEPRILLDESVSAASLVSSYIMALYEANELDTARNLFNRYHDMIANAGMHDFLAAAYVAMARIHEASGEGVRAIELLDEAELIGHAQLPRLVRIVAWERVRIWLQRGDAAQAAAIASRATHGEALPTGWLRFAEDLECEIIGGARLALHEHRGEEALRRLAPELDDAQRRRRVRRQIRLLILQALAHQQQGGEVQAHRTLQQALRLAAPRGFLRAFLDEGPQLQKMLAAEAQREEEGMRGDAGVPAFLERLHQASGAANGAAQQQATRVFEPLEALTDREKEFLVLLANGAANKVLARKMFVSENTVKFHLKNIYSKLGVSSRLQAISAARQMKLI</sequence>
<accession>A0A1H9LQ67</accession>
<dbReference type="PANTHER" id="PTHR44688:SF16">
    <property type="entry name" value="DNA-BINDING TRANSCRIPTIONAL ACTIVATOR DEVR_DOSR"/>
    <property type="match status" value="1"/>
</dbReference>
<evidence type="ECO:0000313" key="6">
    <source>
        <dbReference type="Proteomes" id="UP000199233"/>
    </source>
</evidence>
<keyword evidence="6" id="KW-1185">Reference proteome</keyword>
<dbReference type="STRING" id="489703.SAMN04488038_1171"/>
<dbReference type="Gene3D" id="1.25.40.10">
    <property type="entry name" value="Tetratricopeptide repeat domain"/>
    <property type="match status" value="1"/>
</dbReference>
<dbReference type="OrthoDB" id="1123107at2"/>
<evidence type="ECO:0000256" key="1">
    <source>
        <dbReference type="ARBA" id="ARBA00023015"/>
    </source>
</evidence>
<reference evidence="5 6" key="1">
    <citation type="submission" date="2016-10" db="EMBL/GenBank/DDBJ databases">
        <authorList>
            <person name="de Groot N.N."/>
        </authorList>
    </citation>
    <scope>NUCLEOTIDE SEQUENCE [LARGE SCALE GENOMIC DNA]</scope>
    <source>
        <strain evidence="5 6">DSM 25927</strain>
    </source>
</reference>
<dbReference type="PROSITE" id="PS50043">
    <property type="entry name" value="HTH_LUXR_2"/>
    <property type="match status" value="1"/>
</dbReference>
<feature type="domain" description="HTH luxR-type" evidence="4">
    <location>
        <begin position="829"/>
        <end position="894"/>
    </location>
</feature>
<dbReference type="PRINTS" id="PR00038">
    <property type="entry name" value="HTHLUXR"/>
</dbReference>
<dbReference type="GO" id="GO:0003677">
    <property type="term" value="F:DNA binding"/>
    <property type="evidence" value="ECO:0007669"/>
    <property type="project" value="UniProtKB-KW"/>
</dbReference>
<dbReference type="InterPro" id="IPR000792">
    <property type="entry name" value="Tscrpt_reg_LuxR_C"/>
</dbReference>
<dbReference type="InterPro" id="IPR016032">
    <property type="entry name" value="Sig_transdc_resp-reg_C-effctor"/>
</dbReference>
<dbReference type="CDD" id="cd06170">
    <property type="entry name" value="LuxR_C_like"/>
    <property type="match status" value="1"/>
</dbReference>
<dbReference type="GO" id="GO:0006355">
    <property type="term" value="P:regulation of DNA-templated transcription"/>
    <property type="evidence" value="ECO:0007669"/>
    <property type="project" value="InterPro"/>
</dbReference>
<dbReference type="InterPro" id="IPR059106">
    <property type="entry name" value="WHD_MalT"/>
</dbReference>
<dbReference type="RefSeq" id="WP_093289250.1">
    <property type="nucleotide sequence ID" value="NZ_FOFS01000017.1"/>
</dbReference>
<keyword evidence="2" id="KW-0238">DNA-binding</keyword>
<dbReference type="SUPFAM" id="SSF48452">
    <property type="entry name" value="TPR-like"/>
    <property type="match status" value="1"/>
</dbReference>
<evidence type="ECO:0000313" key="5">
    <source>
        <dbReference type="EMBL" id="SER13631.1"/>
    </source>
</evidence>
<dbReference type="Proteomes" id="UP000199233">
    <property type="component" value="Unassembled WGS sequence"/>
</dbReference>
<dbReference type="InterPro" id="IPR027417">
    <property type="entry name" value="P-loop_NTPase"/>
</dbReference>
<dbReference type="InterPro" id="IPR036388">
    <property type="entry name" value="WH-like_DNA-bd_sf"/>
</dbReference>